<dbReference type="Proteomes" id="UP000313948">
    <property type="component" value="Chromosome"/>
</dbReference>
<dbReference type="InterPro" id="IPR036390">
    <property type="entry name" value="WH_DNA-bd_sf"/>
</dbReference>
<evidence type="ECO:0000313" key="6">
    <source>
        <dbReference type="Proteomes" id="UP000313948"/>
    </source>
</evidence>
<dbReference type="InterPro" id="IPR039422">
    <property type="entry name" value="MarR/SlyA-like"/>
</dbReference>
<dbReference type="SUPFAM" id="SSF46785">
    <property type="entry name" value="Winged helix' DNA-binding domain"/>
    <property type="match status" value="1"/>
</dbReference>
<gene>
    <name evidence="5" type="ORF">FE251_10255</name>
</gene>
<accession>A0ABX5VTS7</accession>
<dbReference type="InterPro" id="IPR036388">
    <property type="entry name" value="WH-like_DNA-bd_sf"/>
</dbReference>
<evidence type="ECO:0000256" key="2">
    <source>
        <dbReference type="ARBA" id="ARBA00023125"/>
    </source>
</evidence>
<organism evidence="5 6">
    <name type="scientific">Georgenia wutianyii</name>
    <dbReference type="NCBI Taxonomy" id="2585135"/>
    <lineage>
        <taxon>Bacteria</taxon>
        <taxon>Bacillati</taxon>
        <taxon>Actinomycetota</taxon>
        <taxon>Actinomycetes</taxon>
        <taxon>Micrococcales</taxon>
        <taxon>Bogoriellaceae</taxon>
        <taxon>Georgenia</taxon>
    </lineage>
</organism>
<dbReference type="SMART" id="SM00347">
    <property type="entry name" value="HTH_MARR"/>
    <property type="match status" value="1"/>
</dbReference>
<evidence type="ECO:0000313" key="5">
    <source>
        <dbReference type="EMBL" id="QDB80789.1"/>
    </source>
</evidence>
<evidence type="ECO:0000259" key="4">
    <source>
        <dbReference type="PROSITE" id="PS50995"/>
    </source>
</evidence>
<keyword evidence="1" id="KW-0805">Transcription regulation</keyword>
<name>A0ABX5VTS7_9MICO</name>
<evidence type="ECO:0000256" key="3">
    <source>
        <dbReference type="ARBA" id="ARBA00023163"/>
    </source>
</evidence>
<keyword evidence="6" id="KW-1185">Reference proteome</keyword>
<dbReference type="PANTHER" id="PTHR33164">
    <property type="entry name" value="TRANSCRIPTIONAL REGULATOR, MARR FAMILY"/>
    <property type="match status" value="1"/>
</dbReference>
<proteinExistence type="predicted"/>
<dbReference type="Pfam" id="PF01047">
    <property type="entry name" value="MarR"/>
    <property type="match status" value="1"/>
</dbReference>
<reference evidence="5 6" key="1">
    <citation type="submission" date="2019-05" db="EMBL/GenBank/DDBJ databases">
        <title>Georgenia *** sp. nov., and Georgenia *** sp. nov., isolated from the intestinal contents of plateau pika (Ochotona curzoniae) in the Qinghai-Tibet plateau of China.</title>
        <authorList>
            <person name="Tian Z."/>
        </authorList>
    </citation>
    <scope>NUCLEOTIDE SEQUENCE [LARGE SCALE GENOMIC DNA]</scope>
    <source>
        <strain evidence="5 6">Z294</strain>
    </source>
</reference>
<dbReference type="PROSITE" id="PS01117">
    <property type="entry name" value="HTH_MARR_1"/>
    <property type="match status" value="1"/>
</dbReference>
<dbReference type="Gene3D" id="1.10.10.10">
    <property type="entry name" value="Winged helix-like DNA-binding domain superfamily/Winged helix DNA-binding domain"/>
    <property type="match status" value="1"/>
</dbReference>
<keyword evidence="3" id="KW-0804">Transcription</keyword>
<dbReference type="PANTHER" id="PTHR33164:SF43">
    <property type="entry name" value="HTH-TYPE TRANSCRIPTIONAL REPRESSOR YETL"/>
    <property type="match status" value="1"/>
</dbReference>
<protein>
    <submittedName>
        <fullName evidence="5">MarR family transcriptional regulator</fullName>
    </submittedName>
</protein>
<dbReference type="InterPro" id="IPR000835">
    <property type="entry name" value="HTH_MarR-typ"/>
</dbReference>
<feature type="domain" description="HTH marR-type" evidence="4">
    <location>
        <begin position="1"/>
        <end position="125"/>
    </location>
</feature>
<keyword evidence="2" id="KW-0238">DNA-binding</keyword>
<evidence type="ECO:0000256" key="1">
    <source>
        <dbReference type="ARBA" id="ARBA00023015"/>
    </source>
</evidence>
<dbReference type="EMBL" id="CP040899">
    <property type="protein sequence ID" value="QDB80789.1"/>
    <property type="molecule type" value="Genomic_DNA"/>
</dbReference>
<dbReference type="InterPro" id="IPR023187">
    <property type="entry name" value="Tscrpt_reg_MarR-type_CS"/>
</dbReference>
<sequence>MQAGRALRRRWWTALEEWDVSPHQARALRTVCVQGEARLSEIAAKLRIAPRSATEVVDSLEQRGLVERRPDPADRRAVLVVATDAGRETYAVTDHARHAAAAEFFGRLSDPEREQLATLLHRLLD</sequence>
<dbReference type="PROSITE" id="PS50995">
    <property type="entry name" value="HTH_MARR_2"/>
    <property type="match status" value="1"/>
</dbReference>
<dbReference type="PRINTS" id="PR00598">
    <property type="entry name" value="HTHMARR"/>
</dbReference>